<dbReference type="OrthoDB" id="2606326at2"/>
<dbReference type="KEGG" id="ccb:Clocel_0810"/>
<proteinExistence type="predicted"/>
<name>D9SSI3_CLOC7</name>
<dbReference type="EMBL" id="CP002160">
    <property type="protein sequence ID" value="ADL50580.1"/>
    <property type="molecule type" value="Genomic_DNA"/>
</dbReference>
<protein>
    <submittedName>
        <fullName evidence="1">Transcription activator effector binding</fullName>
    </submittedName>
</protein>
<dbReference type="eggNOG" id="COG4978">
    <property type="taxonomic scope" value="Bacteria"/>
</dbReference>
<sequence>MITLDNEISFKNLLSFRKTLTQAELQEEMKKIEEFLNKNNLKKNGPTITTTYSVNQAMIPTMDFEVLIPLEGNMPFSDTYKVKKEFKLVNALKVSHIGNPAGIQQTVMGVQKYIKENNLQPITSLYNVTINEVKSVEEMDKLHVDMYIGLNPNIV</sequence>
<dbReference type="Gene3D" id="3.20.80.10">
    <property type="entry name" value="Regulatory factor, effector binding domain"/>
    <property type="match status" value="1"/>
</dbReference>
<dbReference type="RefSeq" id="WP_010076589.1">
    <property type="nucleotide sequence ID" value="NC_014393.1"/>
</dbReference>
<dbReference type="InterPro" id="IPR011256">
    <property type="entry name" value="Reg_factor_effector_dom_sf"/>
</dbReference>
<reference evidence="1 2" key="1">
    <citation type="submission" date="2010-08" db="EMBL/GenBank/DDBJ databases">
        <title>Complete sequence of Clostridium cellulovorans 743B.</title>
        <authorList>
            <consortium name="US DOE Joint Genome Institute"/>
            <person name="Lucas S."/>
            <person name="Copeland A."/>
            <person name="Lapidus A."/>
            <person name="Cheng J.-F."/>
            <person name="Bruce D."/>
            <person name="Goodwin L."/>
            <person name="Pitluck S."/>
            <person name="Chertkov O."/>
            <person name="Detter J.C."/>
            <person name="Han C."/>
            <person name="Tapia R."/>
            <person name="Land M."/>
            <person name="Hauser L."/>
            <person name="Chang Y.-J."/>
            <person name="Jeffries C."/>
            <person name="Kyrpides N."/>
            <person name="Ivanova N."/>
            <person name="Mikhailova N."/>
            <person name="Hemme C.L."/>
            <person name="Woyke T."/>
        </authorList>
    </citation>
    <scope>NUCLEOTIDE SEQUENCE [LARGE SCALE GENOMIC DNA]</scope>
    <source>
        <strain evidence="2">ATCC 35296 / DSM 3052 / OCM 3 / 743B</strain>
    </source>
</reference>
<dbReference type="HOGENOM" id="CLU_140882_0_0_9"/>
<organism evidence="1 2">
    <name type="scientific">Clostridium cellulovorans (strain ATCC 35296 / DSM 3052 / OCM 3 / 743B)</name>
    <dbReference type="NCBI Taxonomy" id="573061"/>
    <lineage>
        <taxon>Bacteria</taxon>
        <taxon>Bacillati</taxon>
        <taxon>Bacillota</taxon>
        <taxon>Clostridia</taxon>
        <taxon>Eubacteriales</taxon>
        <taxon>Clostridiaceae</taxon>
        <taxon>Clostridium</taxon>
    </lineage>
</organism>
<evidence type="ECO:0000313" key="1">
    <source>
        <dbReference type="EMBL" id="ADL50580.1"/>
    </source>
</evidence>
<dbReference type="Proteomes" id="UP000002730">
    <property type="component" value="Chromosome"/>
</dbReference>
<keyword evidence="2" id="KW-1185">Reference proteome</keyword>
<dbReference type="STRING" id="573061.Clocel_0810"/>
<gene>
    <name evidence="1" type="ordered locus">Clocel_0810</name>
</gene>
<evidence type="ECO:0000313" key="2">
    <source>
        <dbReference type="Proteomes" id="UP000002730"/>
    </source>
</evidence>
<accession>D9SSI3</accession>
<dbReference type="AlphaFoldDB" id="D9SSI3"/>
<dbReference type="SUPFAM" id="SSF55136">
    <property type="entry name" value="Probable bacterial effector-binding domain"/>
    <property type="match status" value="1"/>
</dbReference>